<keyword evidence="5" id="KW-1185">Reference proteome</keyword>
<keyword evidence="1" id="KW-1133">Transmembrane helix</keyword>
<dbReference type="Proteomes" id="UP001152888">
    <property type="component" value="Unassembled WGS sequence"/>
</dbReference>
<evidence type="ECO:0000256" key="1">
    <source>
        <dbReference type="SAM" id="Phobius"/>
    </source>
</evidence>
<name>A0A9P0KLR7_ACAOB</name>
<dbReference type="Pfam" id="PF20146">
    <property type="entry name" value="NRF"/>
    <property type="match status" value="1"/>
</dbReference>
<comment type="caution">
    <text evidence="4">The sequence shown here is derived from an EMBL/GenBank/DDBJ whole genome shotgun (WGS) entry which is preliminary data.</text>
</comment>
<evidence type="ECO:0000313" key="4">
    <source>
        <dbReference type="EMBL" id="CAH1976899.1"/>
    </source>
</evidence>
<keyword evidence="2" id="KW-0732">Signal</keyword>
<dbReference type="AlphaFoldDB" id="A0A9P0KLR7"/>
<keyword evidence="1" id="KW-0472">Membrane</keyword>
<feature type="transmembrane region" description="Helical" evidence="1">
    <location>
        <begin position="525"/>
        <end position="545"/>
    </location>
</feature>
<dbReference type="EMBL" id="CAKOFQ010006852">
    <property type="protein sequence ID" value="CAH1976899.1"/>
    <property type="molecule type" value="Genomic_DNA"/>
</dbReference>
<evidence type="ECO:0000256" key="2">
    <source>
        <dbReference type="SAM" id="SignalP"/>
    </source>
</evidence>
<sequence length="756" mass="84992">MLLVSLLVVWSCKRTVAEGSADQVLHTYNSSDLSYLSNGIQFPVSDAEVVSLLEHANDNVTQQQWFAGLYDHHKWKVGLDRVDEVDGVGCNRDMRTYLEELRNGTMWAVKMFDASGRYPGQFYFGNDYWLGSKTLCGELTNPATNSEVPPFPVQFYVAKIRININEVATPVVSKTRQLNLGECLPRSCGVNGVKKLLASDRSHGAAVTIVGVRKVPGEYSLLEDFKVHLVGGATLTAIIIVAVSTLVDVVRLKRKKRKIKDAETESNNNCRQGNINVNGSTDIILNSQRKGEQKQQHLSGIPFRILLAFSAIGNSKKILALENVSLDAIKCIHGLRFISIAWIILVHTYLEIFAIADNKSMRLITEREFAYQTIANASFSVDTFFFISGLLVTLTYFRTDSKIVRPKKEETTCQSLQSSTSSFLILLTYRIFRLTPAYLFVLGLNEIIMRYLHSESVFSPAIIDHLSCTSYWWRNILYINNFYPQKEFCMLWSWYIANDTQFYIITSFLLVIAVRGPSHLKFASIACGTLMLTSWITTFVIAMKYDYVIRVEEPFALFDQLYDKPWLRIGPYLVGISMGYLLFKKDCKIAMPPIIAVIGWSLSLACLASLVYGVGRKGLTTPTSAFYGSLEIRGLISYAIVLGCAWPHSLGPVHGVDHSSLQQRLRRHREHFPQFQISATSQSVDLLRLPGPPGFDVPHQFPIRRSFASPYQHGGGDIPRQLGAIVSVCFRHLDNVRGACCQPVEDRVRLTEIVVV</sequence>
<accession>A0A9P0KLR7</accession>
<dbReference type="PANTHER" id="PTHR11161">
    <property type="entry name" value="O-ACYLTRANSFERASE"/>
    <property type="match status" value="1"/>
</dbReference>
<proteinExistence type="predicted"/>
<feature type="transmembrane region" description="Helical" evidence="1">
    <location>
        <begin position="376"/>
        <end position="397"/>
    </location>
</feature>
<evidence type="ECO:0000313" key="5">
    <source>
        <dbReference type="Proteomes" id="UP001152888"/>
    </source>
</evidence>
<dbReference type="InterPro" id="IPR052728">
    <property type="entry name" value="O2_lipid_transport_reg"/>
</dbReference>
<reference evidence="4" key="1">
    <citation type="submission" date="2022-03" db="EMBL/GenBank/DDBJ databases">
        <authorList>
            <person name="Sayadi A."/>
        </authorList>
    </citation>
    <scope>NUCLEOTIDE SEQUENCE</scope>
</reference>
<dbReference type="SMART" id="SM00703">
    <property type="entry name" value="NRF"/>
    <property type="match status" value="1"/>
</dbReference>
<protein>
    <recommendedName>
        <fullName evidence="3">Nose resistant-to-fluoxetine protein N-terminal domain-containing protein</fullName>
    </recommendedName>
</protein>
<dbReference type="InterPro" id="IPR006621">
    <property type="entry name" value="Nose-resist-to-fluoxetine_N"/>
</dbReference>
<feature type="transmembrane region" description="Helical" evidence="1">
    <location>
        <begin position="229"/>
        <end position="250"/>
    </location>
</feature>
<feature type="transmembrane region" description="Helical" evidence="1">
    <location>
        <begin position="335"/>
        <end position="356"/>
    </location>
</feature>
<organism evidence="4 5">
    <name type="scientific">Acanthoscelides obtectus</name>
    <name type="common">Bean weevil</name>
    <name type="synonym">Bruchus obtectus</name>
    <dbReference type="NCBI Taxonomy" id="200917"/>
    <lineage>
        <taxon>Eukaryota</taxon>
        <taxon>Metazoa</taxon>
        <taxon>Ecdysozoa</taxon>
        <taxon>Arthropoda</taxon>
        <taxon>Hexapoda</taxon>
        <taxon>Insecta</taxon>
        <taxon>Pterygota</taxon>
        <taxon>Neoptera</taxon>
        <taxon>Endopterygota</taxon>
        <taxon>Coleoptera</taxon>
        <taxon>Polyphaga</taxon>
        <taxon>Cucujiformia</taxon>
        <taxon>Chrysomeloidea</taxon>
        <taxon>Chrysomelidae</taxon>
        <taxon>Bruchinae</taxon>
        <taxon>Bruchini</taxon>
        <taxon>Acanthoscelides</taxon>
    </lineage>
</organism>
<dbReference type="InterPro" id="IPR002656">
    <property type="entry name" value="Acyl_transf_3_dom"/>
</dbReference>
<feature type="transmembrane region" description="Helical" evidence="1">
    <location>
        <begin position="565"/>
        <end position="583"/>
    </location>
</feature>
<evidence type="ECO:0000259" key="3">
    <source>
        <dbReference type="SMART" id="SM00703"/>
    </source>
</evidence>
<keyword evidence="1" id="KW-0812">Transmembrane</keyword>
<dbReference type="Pfam" id="PF01757">
    <property type="entry name" value="Acyl_transf_3"/>
    <property type="match status" value="1"/>
</dbReference>
<feature type="signal peptide" evidence="2">
    <location>
        <begin position="1"/>
        <end position="17"/>
    </location>
</feature>
<gene>
    <name evidence="4" type="ORF">ACAOBT_LOCUS12369</name>
</gene>
<feature type="transmembrane region" description="Helical" evidence="1">
    <location>
        <begin position="492"/>
        <end position="513"/>
    </location>
</feature>
<feature type="chain" id="PRO_5040165577" description="Nose resistant-to-fluoxetine protein N-terminal domain-containing protein" evidence="2">
    <location>
        <begin position="18"/>
        <end position="756"/>
    </location>
</feature>
<feature type="domain" description="Nose resistant-to-fluoxetine protein N-terminal" evidence="3">
    <location>
        <begin position="87"/>
        <end position="214"/>
    </location>
</feature>
<dbReference type="PANTHER" id="PTHR11161:SF69">
    <property type="entry name" value="NOSE RESISTANT TO FLUOXETINE PROTEIN 6-LIKE PROTEIN"/>
    <property type="match status" value="1"/>
</dbReference>
<dbReference type="GO" id="GO:0016747">
    <property type="term" value="F:acyltransferase activity, transferring groups other than amino-acyl groups"/>
    <property type="evidence" value="ECO:0007669"/>
    <property type="project" value="InterPro"/>
</dbReference>
<dbReference type="OrthoDB" id="207378at2759"/>
<feature type="transmembrane region" description="Helical" evidence="1">
    <location>
        <begin position="595"/>
        <end position="615"/>
    </location>
</feature>